<organism evidence="1 2">
    <name type="scientific">Candidatus Borkfalkia faecipullorum</name>
    <dbReference type="NCBI Taxonomy" id="2838510"/>
    <lineage>
        <taxon>Bacteria</taxon>
        <taxon>Bacillati</taxon>
        <taxon>Bacillota</taxon>
        <taxon>Clostridia</taxon>
        <taxon>Christensenellales</taxon>
        <taxon>Christensenellaceae</taxon>
        <taxon>Candidatus Borkfalkia</taxon>
    </lineage>
</organism>
<evidence type="ECO:0000313" key="2">
    <source>
        <dbReference type="Proteomes" id="UP000824204"/>
    </source>
</evidence>
<dbReference type="Proteomes" id="UP000824204">
    <property type="component" value="Unassembled WGS sequence"/>
</dbReference>
<accession>A0A9D1V7N5</accession>
<comment type="caution">
    <text evidence="1">The sequence shown here is derived from an EMBL/GenBank/DDBJ whole genome shotgun (WGS) entry which is preliminary data.</text>
</comment>
<reference evidence="1" key="1">
    <citation type="journal article" date="2021" name="PeerJ">
        <title>Extensive microbial diversity within the chicken gut microbiome revealed by metagenomics and culture.</title>
        <authorList>
            <person name="Gilroy R."/>
            <person name="Ravi A."/>
            <person name="Getino M."/>
            <person name="Pursley I."/>
            <person name="Horton D.L."/>
            <person name="Alikhan N.F."/>
            <person name="Baker D."/>
            <person name="Gharbi K."/>
            <person name="Hall N."/>
            <person name="Watson M."/>
            <person name="Adriaenssens E.M."/>
            <person name="Foster-Nyarko E."/>
            <person name="Jarju S."/>
            <person name="Secka A."/>
            <person name="Antonio M."/>
            <person name="Oren A."/>
            <person name="Chaudhuri R.R."/>
            <person name="La Ragione R."/>
            <person name="Hildebrand F."/>
            <person name="Pallen M.J."/>
        </authorList>
    </citation>
    <scope>NUCLEOTIDE SEQUENCE</scope>
    <source>
        <strain evidence="1">811</strain>
    </source>
</reference>
<dbReference type="EMBL" id="DXFX01000053">
    <property type="protein sequence ID" value="HIX07635.1"/>
    <property type="molecule type" value="Genomic_DNA"/>
</dbReference>
<protein>
    <submittedName>
        <fullName evidence="1">Uncharacterized protein</fullName>
    </submittedName>
</protein>
<proteinExistence type="predicted"/>
<reference evidence="1" key="2">
    <citation type="submission" date="2021-04" db="EMBL/GenBank/DDBJ databases">
        <authorList>
            <person name="Gilroy R."/>
        </authorList>
    </citation>
    <scope>NUCLEOTIDE SEQUENCE</scope>
    <source>
        <strain evidence="1">811</strain>
    </source>
</reference>
<dbReference type="AlphaFoldDB" id="A0A9D1V7N5"/>
<gene>
    <name evidence="1" type="ORF">H9741_04125</name>
</gene>
<sequence length="128" mass="15235">MFKSIQSEQDIKEFLAQTNYLHDGYLLAVQYANNGISVNKDEYSFDFEKTKLILRIMVTSIFDKVIEIEFEGLSEWQIRDDQRDILNTAVFFDESHRIVWTDDPYINLEYLKNTSYVIAQSMKWRTAE</sequence>
<evidence type="ECO:0000313" key="1">
    <source>
        <dbReference type="EMBL" id="HIX07635.1"/>
    </source>
</evidence>
<name>A0A9D1V7N5_9FIRM</name>